<dbReference type="AlphaFoldDB" id="A0A024Q859"/>
<dbReference type="GO" id="GO:0071555">
    <property type="term" value="P:cell wall organization"/>
    <property type="evidence" value="ECO:0007669"/>
    <property type="project" value="UniProtKB-KW"/>
</dbReference>
<dbReference type="PANTHER" id="PTHR34136">
    <property type="match status" value="1"/>
</dbReference>
<keyword evidence="4 5" id="KW-0961">Cell wall biogenesis/degradation</keyword>
<name>A0A024Q859_9BACI</name>
<evidence type="ECO:0000256" key="2">
    <source>
        <dbReference type="ARBA" id="ARBA00022679"/>
    </source>
</evidence>
<sequence length="244" mass="28461">MKHFESTVTIMDIPFINTTRDEFVTHHLIPHLNRQQKCFVVTANPEIVMKARENDSYRQIIQAANYIVPDGVGILKAAQYQRQPLQERVTGYELTLDLLNYANEQGLSCYFLGAKEEINYKAVSEVKKTYPNITIAGHHHGYIDIEDETFAQSIKESQPDMIFVALGSPKQEQWIVKHKDKFDKGLFMGIGGVFDVLAGEVKRAPQMWVDLNLEWLYRLLKQPFRFKRILTVLEFMLRIYSRRY</sequence>
<dbReference type="GO" id="GO:0019350">
    <property type="term" value="P:teichoic acid biosynthetic process"/>
    <property type="evidence" value="ECO:0007669"/>
    <property type="project" value="UniProtKB-UniRule"/>
</dbReference>
<evidence type="ECO:0000256" key="5">
    <source>
        <dbReference type="HAMAP-Rule" id="MF_02070"/>
    </source>
</evidence>
<dbReference type="STRING" id="1462526.BN990_00655"/>
<dbReference type="PANTHER" id="PTHR34136:SF1">
    <property type="entry name" value="UDP-N-ACETYL-D-MANNOSAMINURONIC ACID TRANSFERASE"/>
    <property type="match status" value="1"/>
</dbReference>
<evidence type="ECO:0000313" key="7">
    <source>
        <dbReference type="Proteomes" id="UP000028875"/>
    </source>
</evidence>
<dbReference type="UniPathway" id="UPA00632"/>
<evidence type="ECO:0000256" key="3">
    <source>
        <dbReference type="ARBA" id="ARBA00022944"/>
    </source>
</evidence>
<comment type="pathway">
    <text evidence="5">Cell wall biogenesis; teichoic acid biosynthesis.</text>
</comment>
<dbReference type="InterPro" id="IPR034714">
    <property type="entry name" value="TagA_TarA"/>
</dbReference>
<gene>
    <name evidence="6" type="primary">tagA_2</name>
    <name evidence="6" type="ORF">BN990_00655</name>
</gene>
<keyword evidence="7" id="KW-1185">Reference proteome</keyword>
<evidence type="ECO:0000256" key="1">
    <source>
        <dbReference type="ARBA" id="ARBA00022676"/>
    </source>
</evidence>
<comment type="catalytic activity">
    <reaction evidence="5">
        <text>UDP-N-acetyl-alpha-D-mannosamine + N-acetyl-alpha-D-glucosaminyl-di-trans,octa-cis-undecaprenyl diphosphate = N-acetyl-beta-D-mannosaminyl-(1-&gt;4)-N-acetyl-alpha-D-glucosaminyl di-trans,octa-cis-undecaprenyl diphosphate + UDP + H(+)</text>
        <dbReference type="Rhea" id="RHEA:16053"/>
        <dbReference type="ChEBI" id="CHEBI:15378"/>
        <dbReference type="ChEBI" id="CHEBI:58223"/>
        <dbReference type="ChEBI" id="CHEBI:62959"/>
        <dbReference type="ChEBI" id="CHEBI:68623"/>
        <dbReference type="ChEBI" id="CHEBI:132210"/>
        <dbReference type="EC" id="2.4.1.187"/>
    </reaction>
</comment>
<dbReference type="Proteomes" id="UP000028875">
    <property type="component" value="Unassembled WGS sequence"/>
</dbReference>
<reference evidence="7" key="2">
    <citation type="submission" date="2014-05" db="EMBL/GenBank/DDBJ databases">
        <title>Draft genome sequence of Virgibacillus massiliensis Vm-5.</title>
        <authorList>
            <person name="Khelaifia S."/>
            <person name="Croce O."/>
            <person name="Lagier J.C."/>
            <person name="Raoult D."/>
        </authorList>
    </citation>
    <scope>NUCLEOTIDE SEQUENCE [LARGE SCALE GENOMIC DNA]</scope>
    <source>
        <strain evidence="7">Vm-5</strain>
    </source>
</reference>
<evidence type="ECO:0000313" key="6">
    <source>
        <dbReference type="EMBL" id="CDQ38385.1"/>
    </source>
</evidence>
<comment type="similarity">
    <text evidence="5">Belongs to the glycosyltransferase 26 family. TagA/TarA subfamily.</text>
</comment>
<dbReference type="Pfam" id="PF03808">
    <property type="entry name" value="Glyco_tran_WecG"/>
    <property type="match status" value="1"/>
</dbReference>
<keyword evidence="3 5" id="KW-0777">Teichoic acid biosynthesis</keyword>
<proteinExistence type="inferred from homology"/>
<comment type="function">
    <text evidence="5">Catalyzes the conversion of GlcNAc-PP-undecaprenol into ManNAc-GlcNAc-PP-undecaprenol, the first committed lipid intermediate in the de novo synthesis of teichoic acid.</text>
</comment>
<organism evidence="6 7">
    <name type="scientific">Virgibacillus massiliensis</name>
    <dbReference type="NCBI Taxonomy" id="1462526"/>
    <lineage>
        <taxon>Bacteria</taxon>
        <taxon>Bacillati</taxon>
        <taxon>Bacillota</taxon>
        <taxon>Bacilli</taxon>
        <taxon>Bacillales</taxon>
        <taxon>Bacillaceae</taxon>
        <taxon>Virgibacillus</taxon>
    </lineage>
</organism>
<dbReference type="RefSeq" id="WP_021289732.1">
    <property type="nucleotide sequence ID" value="NZ_BNER01000001.1"/>
</dbReference>
<comment type="caution">
    <text evidence="6">The sequence shown here is derived from an EMBL/GenBank/DDBJ whole genome shotgun (WGS) entry which is preliminary data.</text>
</comment>
<dbReference type="OrthoDB" id="9771846at2"/>
<dbReference type="HAMAP" id="MF_02070">
    <property type="entry name" value="TagA_TarA"/>
    <property type="match status" value="1"/>
</dbReference>
<reference evidence="6 7" key="1">
    <citation type="submission" date="2014-03" db="EMBL/GenBank/DDBJ databases">
        <authorList>
            <person name="Urmite Genomes U."/>
        </authorList>
    </citation>
    <scope>NUCLEOTIDE SEQUENCE [LARGE SCALE GENOMIC DNA]</scope>
    <source>
        <strain evidence="6 7">Vm-5</strain>
    </source>
</reference>
<dbReference type="GO" id="GO:0047244">
    <property type="term" value="F:N-acetylglucosaminyldiphosphoundecaprenol N-acetyl-beta-D-mannosaminyltransferase activity"/>
    <property type="evidence" value="ECO:0007669"/>
    <property type="project" value="UniProtKB-UniRule"/>
</dbReference>
<dbReference type="EC" id="2.4.1.187" evidence="5"/>
<dbReference type="NCBIfam" id="TIGR00696">
    <property type="entry name" value="wecG_tagA_cpsF"/>
    <property type="match status" value="1"/>
</dbReference>
<accession>A0A024Q859</accession>
<dbReference type="EMBL" id="CCDP010000001">
    <property type="protein sequence ID" value="CDQ38385.1"/>
    <property type="molecule type" value="Genomic_DNA"/>
</dbReference>
<keyword evidence="1 5" id="KW-0328">Glycosyltransferase</keyword>
<evidence type="ECO:0000256" key="4">
    <source>
        <dbReference type="ARBA" id="ARBA00023316"/>
    </source>
</evidence>
<dbReference type="InterPro" id="IPR004629">
    <property type="entry name" value="WecG_TagA_CpsF"/>
</dbReference>
<dbReference type="eggNOG" id="COG1922">
    <property type="taxonomic scope" value="Bacteria"/>
</dbReference>
<dbReference type="CDD" id="cd06533">
    <property type="entry name" value="Glyco_transf_WecG_TagA"/>
    <property type="match status" value="1"/>
</dbReference>
<protein>
    <recommendedName>
        <fullName evidence="5">N-acetylglucosaminyldiphosphoundecaprenol N-acetyl-beta-D-mannosaminyltransferase</fullName>
        <ecNumber evidence="5">2.4.1.187</ecNumber>
    </recommendedName>
    <alternativeName>
        <fullName evidence="5">N-acetylmannosaminyltransferase</fullName>
    </alternativeName>
    <alternativeName>
        <fullName evidence="5">UDP-N-acetylmannosamine transferase</fullName>
    </alternativeName>
    <alternativeName>
        <fullName evidence="5">UDP-N-acetylmannosamine:N-acetylglucosaminyl pyrophosphorylundecaprenol N-acetylmannosaminyltransferase</fullName>
    </alternativeName>
</protein>
<keyword evidence="2 5" id="KW-0808">Transferase</keyword>